<accession>A0A2X4TVK0</accession>
<dbReference type="InterPro" id="IPR001647">
    <property type="entry name" value="HTH_TetR"/>
</dbReference>
<dbReference type="EMBL" id="LS483469">
    <property type="protein sequence ID" value="SQI31031.1"/>
    <property type="molecule type" value="Genomic_DNA"/>
</dbReference>
<protein>
    <submittedName>
        <fullName evidence="5">DNA-binding transcriptional repressor AcrR</fullName>
    </submittedName>
    <submittedName>
        <fullName evidence="4">TetR/AcrR family transcriptional regulator</fullName>
    </submittedName>
</protein>
<dbReference type="GO" id="GO:0000976">
    <property type="term" value="F:transcription cis-regulatory region binding"/>
    <property type="evidence" value="ECO:0007669"/>
    <property type="project" value="TreeGrafter"/>
</dbReference>
<proteinExistence type="predicted"/>
<dbReference type="GO" id="GO:0003700">
    <property type="term" value="F:DNA-binding transcription factor activity"/>
    <property type="evidence" value="ECO:0007669"/>
    <property type="project" value="TreeGrafter"/>
</dbReference>
<dbReference type="InterPro" id="IPR049484">
    <property type="entry name" value="Rv0078-like_C"/>
</dbReference>
<dbReference type="PANTHER" id="PTHR30055">
    <property type="entry name" value="HTH-TYPE TRANSCRIPTIONAL REGULATOR RUTR"/>
    <property type="match status" value="1"/>
</dbReference>
<dbReference type="SUPFAM" id="SSF46689">
    <property type="entry name" value="Homeodomain-like"/>
    <property type="match status" value="1"/>
</dbReference>
<feature type="domain" description="HTH tetR-type" evidence="3">
    <location>
        <begin position="11"/>
        <end position="71"/>
    </location>
</feature>
<dbReference type="InterPro" id="IPR009057">
    <property type="entry name" value="Homeodomain-like_sf"/>
</dbReference>
<evidence type="ECO:0000256" key="1">
    <source>
        <dbReference type="ARBA" id="ARBA00023125"/>
    </source>
</evidence>
<dbReference type="Pfam" id="PF00440">
    <property type="entry name" value="TetR_N"/>
    <property type="match status" value="1"/>
</dbReference>
<feature type="DNA-binding region" description="H-T-H motif" evidence="2">
    <location>
        <begin position="34"/>
        <end position="53"/>
    </location>
</feature>
<evidence type="ECO:0000313" key="7">
    <source>
        <dbReference type="Proteomes" id="UP000594967"/>
    </source>
</evidence>
<dbReference type="Pfam" id="PF21351">
    <property type="entry name" value="TetR_C_41"/>
    <property type="match status" value="1"/>
</dbReference>
<dbReference type="PROSITE" id="PS50977">
    <property type="entry name" value="HTH_TETR_2"/>
    <property type="match status" value="1"/>
</dbReference>
<dbReference type="Gene3D" id="1.10.357.10">
    <property type="entry name" value="Tetracycline Repressor, domain 2"/>
    <property type="match status" value="1"/>
</dbReference>
<keyword evidence="1 2" id="KW-0238">DNA-binding</keyword>
<dbReference type="Proteomes" id="UP000594967">
    <property type="component" value="Chromosome"/>
</dbReference>
<evidence type="ECO:0000313" key="5">
    <source>
        <dbReference type="EMBL" id="SQI31031.1"/>
    </source>
</evidence>
<dbReference type="RefSeq" id="WP_063202248.1">
    <property type="nucleotide sequence ID" value="NZ_CAMITG010000001.1"/>
</dbReference>
<name>A0A2X4TVK0_SERPL</name>
<organism evidence="5 6">
    <name type="scientific">Serratia plymuthica</name>
    <dbReference type="NCBI Taxonomy" id="82996"/>
    <lineage>
        <taxon>Bacteria</taxon>
        <taxon>Pseudomonadati</taxon>
        <taxon>Pseudomonadota</taxon>
        <taxon>Gammaproteobacteria</taxon>
        <taxon>Enterobacterales</taxon>
        <taxon>Yersiniaceae</taxon>
        <taxon>Serratia</taxon>
    </lineage>
</organism>
<dbReference type="AlphaFoldDB" id="A0A2X4TVK0"/>
<dbReference type="InterPro" id="IPR050109">
    <property type="entry name" value="HTH-type_TetR-like_transc_reg"/>
</dbReference>
<keyword evidence="7" id="KW-1185">Reference proteome</keyword>
<evidence type="ECO:0000313" key="4">
    <source>
        <dbReference type="EMBL" id="QPS22601.1"/>
    </source>
</evidence>
<evidence type="ECO:0000259" key="3">
    <source>
        <dbReference type="PROSITE" id="PS50977"/>
    </source>
</evidence>
<evidence type="ECO:0000313" key="6">
    <source>
        <dbReference type="Proteomes" id="UP000248897"/>
    </source>
</evidence>
<reference evidence="4 7" key="2">
    <citation type="submission" date="2020-12" db="EMBL/GenBank/DDBJ databases">
        <title>FDA dAtabase for Regulatory Grade micrObial Sequences (FDA-ARGOS): Supporting development and validation of Infectious Disease Dx tests.</title>
        <authorList>
            <person name="Sproer C."/>
            <person name="Gronow S."/>
            <person name="Severitt S."/>
            <person name="Schroder I."/>
            <person name="Tallon L."/>
            <person name="Sadzewicz L."/>
            <person name="Zhao X."/>
            <person name="Boylan J."/>
            <person name="Ott S."/>
            <person name="Bowen H."/>
            <person name="Vavikolanu K."/>
            <person name="Mehta A."/>
            <person name="Aluvathingal J."/>
            <person name="Nadendla S."/>
            <person name="Lowell S."/>
            <person name="Myers T."/>
            <person name="Yan Y."/>
            <person name="Sichtig H."/>
        </authorList>
    </citation>
    <scope>NUCLEOTIDE SEQUENCE [LARGE SCALE GENOMIC DNA]</scope>
    <source>
        <strain evidence="4 7">FDAARGOS_907</strain>
    </source>
</reference>
<reference evidence="5 6" key="1">
    <citation type="submission" date="2018-06" db="EMBL/GenBank/DDBJ databases">
        <authorList>
            <consortium name="Pathogen Informatics"/>
            <person name="Doyle S."/>
        </authorList>
    </citation>
    <scope>NUCLEOTIDE SEQUENCE [LARGE SCALE GENOMIC DNA]</scope>
    <source>
        <strain evidence="5 6">NCTC12961</strain>
    </source>
</reference>
<gene>
    <name evidence="5" type="primary">tetC</name>
    <name evidence="4" type="ORF">I6G64_09585</name>
    <name evidence="5" type="ORF">NCTC12961_00703</name>
</gene>
<dbReference type="PRINTS" id="PR00455">
    <property type="entry name" value="HTHTETR"/>
</dbReference>
<sequence>MARKARTEMIEETRKKLVATARQQFGRVGYADTVMDELTAQAGMTRGALYHHFGDKKGLFLAVAQEIDAEMDARLADISAHAPDNWSAFKGRCRAYLEMTMAPEVQRILLRDSPSVLGAEYLQAGKLQCVASMTRMLKTLMEEKHIAPTSPEVLAHLINGGLMDAAFWIANRPEDKQALAQALDGVELLLNGLKPLRTPTTSA</sequence>
<dbReference type="PANTHER" id="PTHR30055:SF223">
    <property type="entry name" value="HTH-TYPE TRANSCRIPTIONAL REGULATOR UIDR"/>
    <property type="match status" value="1"/>
</dbReference>
<evidence type="ECO:0000256" key="2">
    <source>
        <dbReference type="PROSITE-ProRule" id="PRU00335"/>
    </source>
</evidence>
<dbReference type="EMBL" id="CP065673">
    <property type="protein sequence ID" value="QPS22601.1"/>
    <property type="molecule type" value="Genomic_DNA"/>
</dbReference>
<dbReference type="Proteomes" id="UP000248897">
    <property type="component" value="Chromosome 1"/>
</dbReference>